<keyword evidence="2" id="KW-1185">Reference proteome</keyword>
<name>A0A9P5CR27_CRYP1</name>
<dbReference type="OrthoDB" id="3770260at2759"/>
<dbReference type="RefSeq" id="XP_040777646.1">
    <property type="nucleotide sequence ID" value="XM_040923139.1"/>
</dbReference>
<reference evidence="1" key="1">
    <citation type="journal article" date="2020" name="Phytopathology">
        <title>Genome sequence of the chestnut blight fungus Cryphonectria parasitica EP155: A fundamental resource for an archetypical invasive plant pathogen.</title>
        <authorList>
            <person name="Crouch J.A."/>
            <person name="Dawe A."/>
            <person name="Aerts A."/>
            <person name="Barry K."/>
            <person name="Churchill A.C.L."/>
            <person name="Grimwood J."/>
            <person name="Hillman B."/>
            <person name="Milgroom M.G."/>
            <person name="Pangilinan J."/>
            <person name="Smith M."/>
            <person name="Salamov A."/>
            <person name="Schmutz J."/>
            <person name="Yadav J."/>
            <person name="Grigoriev I.V."/>
            <person name="Nuss D."/>
        </authorList>
    </citation>
    <scope>NUCLEOTIDE SEQUENCE</scope>
    <source>
        <strain evidence="1">EP155</strain>
    </source>
</reference>
<dbReference type="AlphaFoldDB" id="A0A9P5CR27"/>
<proteinExistence type="predicted"/>
<evidence type="ECO:0000313" key="1">
    <source>
        <dbReference type="EMBL" id="KAF3766685.1"/>
    </source>
</evidence>
<organism evidence="1 2">
    <name type="scientific">Cryphonectria parasitica (strain ATCC 38755 / EP155)</name>
    <dbReference type="NCBI Taxonomy" id="660469"/>
    <lineage>
        <taxon>Eukaryota</taxon>
        <taxon>Fungi</taxon>
        <taxon>Dikarya</taxon>
        <taxon>Ascomycota</taxon>
        <taxon>Pezizomycotina</taxon>
        <taxon>Sordariomycetes</taxon>
        <taxon>Sordariomycetidae</taxon>
        <taxon>Diaporthales</taxon>
        <taxon>Cryphonectriaceae</taxon>
        <taxon>Cryphonectria-Endothia species complex</taxon>
        <taxon>Cryphonectria</taxon>
    </lineage>
</organism>
<accession>A0A9P5CR27</accession>
<evidence type="ECO:0000313" key="2">
    <source>
        <dbReference type="Proteomes" id="UP000803844"/>
    </source>
</evidence>
<protein>
    <submittedName>
        <fullName evidence="1">Uncharacterized protein</fullName>
    </submittedName>
</protein>
<dbReference type="GeneID" id="63840268"/>
<comment type="caution">
    <text evidence="1">The sequence shown here is derived from an EMBL/GenBank/DDBJ whole genome shotgun (WGS) entry which is preliminary data.</text>
</comment>
<sequence>MATEQKLEQAGNGETVASVLCTKYNWTPDDRANWRSIAFREDGVGCLKLLSDGPGTLLVCEFDWEFNEDYNGPGTAEKKVDTRQEDLEDSLRTRQIAEFAIDIKFRNSQPREEFGFGSIDIEAANSRRLKETAYEQETFFVRLEVGNFPAQHDTNPPDSEAYGKTRWAQRLSFQNKSPIPPRDRWRDSFQGMLEAMNWEIETNWFSHKLRGD</sequence>
<gene>
    <name evidence="1" type="ORF">M406DRAFT_355329</name>
</gene>
<dbReference type="EMBL" id="MU032346">
    <property type="protein sequence ID" value="KAF3766685.1"/>
    <property type="molecule type" value="Genomic_DNA"/>
</dbReference>
<dbReference type="Proteomes" id="UP000803844">
    <property type="component" value="Unassembled WGS sequence"/>
</dbReference>